<evidence type="ECO:0000259" key="2">
    <source>
        <dbReference type="PROSITE" id="PS51064"/>
    </source>
</evidence>
<evidence type="ECO:0000313" key="4">
    <source>
        <dbReference type="Proteomes" id="UP000472267"/>
    </source>
</evidence>
<feature type="compositionally biased region" description="Basic and acidic residues" evidence="1">
    <location>
        <begin position="365"/>
        <end position="374"/>
    </location>
</feature>
<dbReference type="Proteomes" id="UP000472267">
    <property type="component" value="Chromosome 2"/>
</dbReference>
<evidence type="ECO:0000313" key="3">
    <source>
        <dbReference type="Ensembl" id="ENSSFAP00005044618.1"/>
    </source>
</evidence>
<dbReference type="SUPFAM" id="SSF50729">
    <property type="entry name" value="PH domain-like"/>
    <property type="match status" value="2"/>
</dbReference>
<dbReference type="InterPro" id="IPR050996">
    <property type="entry name" value="Docking_Protein_DOK"/>
</dbReference>
<accession>A0A672IRU9</accession>
<dbReference type="GO" id="GO:0007169">
    <property type="term" value="P:cell surface receptor protein tyrosine kinase signaling pathway"/>
    <property type="evidence" value="ECO:0007669"/>
    <property type="project" value="TreeGrafter"/>
</dbReference>
<keyword evidence="4" id="KW-1185">Reference proteome</keyword>
<protein>
    <recommendedName>
        <fullName evidence="2">IRS-type PTB domain-containing protein</fullName>
    </recommendedName>
</protein>
<evidence type="ECO:0000256" key="1">
    <source>
        <dbReference type="SAM" id="MobiDB-lite"/>
    </source>
</evidence>
<gene>
    <name evidence="3" type="primary">dok3</name>
</gene>
<dbReference type="AlphaFoldDB" id="A0A672IRU9"/>
<feature type="region of interest" description="Disordered" evidence="1">
    <location>
        <begin position="253"/>
        <end position="300"/>
    </location>
</feature>
<dbReference type="SMART" id="SM00233">
    <property type="entry name" value="PH"/>
    <property type="match status" value="1"/>
</dbReference>
<proteinExistence type="predicted"/>
<reference evidence="3" key="1">
    <citation type="submission" date="2019-06" db="EMBL/GenBank/DDBJ databases">
        <authorList>
            <consortium name="Wellcome Sanger Institute Data Sharing"/>
        </authorList>
    </citation>
    <scope>NUCLEOTIDE SEQUENCE [LARGE SCALE GENOMIC DNA]</scope>
</reference>
<reference evidence="3" key="3">
    <citation type="submission" date="2025-09" db="UniProtKB">
        <authorList>
            <consortium name="Ensembl"/>
        </authorList>
    </citation>
    <scope>IDENTIFICATION</scope>
</reference>
<dbReference type="GO" id="GO:0007265">
    <property type="term" value="P:Ras protein signal transduction"/>
    <property type="evidence" value="ECO:0007669"/>
    <property type="project" value="TreeGrafter"/>
</dbReference>
<organism evidence="3 4">
    <name type="scientific">Salarias fasciatus</name>
    <name type="common">Jewelled blenny</name>
    <name type="synonym">Blennius fasciatus</name>
    <dbReference type="NCBI Taxonomy" id="181472"/>
    <lineage>
        <taxon>Eukaryota</taxon>
        <taxon>Metazoa</taxon>
        <taxon>Chordata</taxon>
        <taxon>Craniata</taxon>
        <taxon>Vertebrata</taxon>
        <taxon>Euteleostomi</taxon>
        <taxon>Actinopterygii</taxon>
        <taxon>Neopterygii</taxon>
        <taxon>Teleostei</taxon>
        <taxon>Neoteleostei</taxon>
        <taxon>Acanthomorphata</taxon>
        <taxon>Ovalentaria</taxon>
        <taxon>Blenniimorphae</taxon>
        <taxon>Blenniiformes</taxon>
        <taxon>Blennioidei</taxon>
        <taxon>Blenniidae</taxon>
        <taxon>Salariinae</taxon>
        <taxon>Salarias</taxon>
    </lineage>
</organism>
<dbReference type="InParanoid" id="A0A672IRU9"/>
<dbReference type="Ensembl" id="ENSSFAT00005046187.1">
    <property type="protein sequence ID" value="ENSSFAP00005044618.1"/>
    <property type="gene ID" value="ENSSFAG00005021939.1"/>
</dbReference>
<feature type="domain" description="IRS-type PTB" evidence="2">
    <location>
        <begin position="155"/>
        <end position="259"/>
    </location>
</feature>
<feature type="region of interest" description="Disordered" evidence="1">
    <location>
        <begin position="364"/>
        <end position="460"/>
    </location>
</feature>
<sequence length="492" mass="53756">TMDVVFKEGMLYLQGAKFGKRTWRKIWMALFKASSTGVGRLEFCSAADSNPESKRVGRQKSSERKVVRLSDCLSVTFAPKASCPAGCTAFHLITTQCTYTLASSSSQDWLNALCILAFQVSKDPGESDKGSFEEGTSFIMEDNDIYSSWRNSTLPPNHYHVTVLSTEASKRCKLSGDYLVSPHREGMMLLAADASRVVYRWPYRLLRKFGQVEEGFCIEAGRRCESGEGVFTFQTRHGPEIFQAISKHCSVDGRPASVHRGSSSASSPLDFPAHRPAGPPSYDPADASAEAGDDPACHYSTIDDASAKSAKPLSLVNLHLPCSSEATEDEDEDEEELCYSLESLDQDDMEDSIYYNLRRATPPTMRRESLRAETDAPECIYSDVRRGDSPSIPQRQPSPSPLTPPMHRSAPHLLSKPQTPQPPPVDDSVQTVGSAPALAEDDTEEATGSAAGVAPTEAPGSFKHRLAEIISKDLAKFQPPLPNRAGSSTFFP</sequence>
<dbReference type="PANTHER" id="PTHR21258:SF58">
    <property type="entry name" value="DOCKING PROTEIN 3-LIKE"/>
    <property type="match status" value="1"/>
</dbReference>
<dbReference type="SMART" id="SM00310">
    <property type="entry name" value="PTBI"/>
    <property type="match status" value="1"/>
</dbReference>
<dbReference type="SMART" id="SM01244">
    <property type="entry name" value="IRS"/>
    <property type="match status" value="1"/>
</dbReference>
<dbReference type="GO" id="GO:0005737">
    <property type="term" value="C:cytoplasm"/>
    <property type="evidence" value="ECO:0007669"/>
    <property type="project" value="TreeGrafter"/>
</dbReference>
<dbReference type="OMA" id="IYCWPYR"/>
<dbReference type="GO" id="GO:0043410">
    <property type="term" value="P:positive regulation of MAPK cascade"/>
    <property type="evidence" value="ECO:0007669"/>
    <property type="project" value="TreeGrafter"/>
</dbReference>
<dbReference type="Gene3D" id="2.30.29.30">
    <property type="entry name" value="Pleckstrin-homology domain (PH domain)/Phosphotyrosine-binding domain (PTB)"/>
    <property type="match status" value="2"/>
</dbReference>
<dbReference type="PROSITE" id="PS51064">
    <property type="entry name" value="IRS_PTB"/>
    <property type="match status" value="1"/>
</dbReference>
<dbReference type="PANTHER" id="PTHR21258">
    <property type="entry name" value="DOCKING PROTEIN RELATED"/>
    <property type="match status" value="1"/>
</dbReference>
<dbReference type="InterPro" id="IPR001849">
    <property type="entry name" value="PH_domain"/>
</dbReference>
<reference evidence="3" key="2">
    <citation type="submission" date="2025-08" db="UniProtKB">
        <authorList>
            <consortium name="Ensembl"/>
        </authorList>
    </citation>
    <scope>IDENTIFICATION</scope>
</reference>
<name>A0A672IRU9_SALFA</name>
<dbReference type="InterPro" id="IPR002404">
    <property type="entry name" value="IRS_PTB"/>
</dbReference>
<dbReference type="Pfam" id="PF02174">
    <property type="entry name" value="IRS"/>
    <property type="match status" value="1"/>
</dbReference>
<dbReference type="InterPro" id="IPR011993">
    <property type="entry name" value="PH-like_dom_sf"/>
</dbReference>